<name>A0A8S5RP64_9VIRU</name>
<proteinExistence type="predicted"/>
<organism evidence="1">
    <name type="scientific">virus sp. ctrcb4</name>
    <dbReference type="NCBI Taxonomy" id="2825824"/>
    <lineage>
        <taxon>Viruses</taxon>
    </lineage>
</organism>
<dbReference type="EMBL" id="BK059132">
    <property type="protein sequence ID" value="DAE33094.1"/>
    <property type="molecule type" value="Genomic_DNA"/>
</dbReference>
<evidence type="ECO:0000313" key="1">
    <source>
        <dbReference type="EMBL" id="DAE33094.1"/>
    </source>
</evidence>
<accession>A0A8S5RP64</accession>
<sequence>MIKTMQMLQSSTMVLLLMRMDYRILQTKKYKH</sequence>
<protein>
    <submittedName>
        <fullName evidence="1">Uncharacterized protein</fullName>
    </submittedName>
</protein>
<reference evidence="1" key="1">
    <citation type="journal article" date="2021" name="Proc. Natl. Acad. Sci. U.S.A.">
        <title>A Catalog of Tens of Thousands of Viruses from Human Metagenomes Reveals Hidden Associations with Chronic Diseases.</title>
        <authorList>
            <person name="Tisza M.J."/>
            <person name="Buck C.B."/>
        </authorList>
    </citation>
    <scope>NUCLEOTIDE SEQUENCE</scope>
    <source>
        <strain evidence="1">Ctrcb4</strain>
    </source>
</reference>